<feature type="transmembrane region" description="Helical" evidence="8">
    <location>
        <begin position="159"/>
        <end position="179"/>
    </location>
</feature>
<gene>
    <name evidence="10" type="ORF">PMG71_19050</name>
</gene>
<evidence type="ECO:0000256" key="1">
    <source>
        <dbReference type="ARBA" id="ARBA00004651"/>
    </source>
</evidence>
<feature type="transmembrane region" description="Helical" evidence="8">
    <location>
        <begin position="23"/>
        <end position="41"/>
    </location>
</feature>
<evidence type="ECO:0000256" key="2">
    <source>
        <dbReference type="ARBA" id="ARBA00022475"/>
    </source>
</evidence>
<reference evidence="10 11" key="1">
    <citation type="submission" date="2023-01" db="EMBL/GenBank/DDBJ databases">
        <title>Novel diversity within Roseofilum (Cyanobacteria; Desertifilaceae) from marine benthic mats with descriptions of four novel species.</title>
        <authorList>
            <person name="Wang Y."/>
            <person name="Berthold D.E."/>
            <person name="Hu J."/>
            <person name="Lefler F.W."/>
            <person name="Laughinghouse H.D. IV."/>
        </authorList>
    </citation>
    <scope>NUCLEOTIDE SEQUENCE [LARGE SCALE GENOMIC DNA]</scope>
    <source>
        <strain evidence="10 11">BLCC-M154</strain>
    </source>
</reference>
<feature type="transmembrane region" description="Helical" evidence="8">
    <location>
        <begin position="384"/>
        <end position="403"/>
    </location>
</feature>
<dbReference type="Proteomes" id="UP001235303">
    <property type="component" value="Unassembled WGS sequence"/>
</dbReference>
<dbReference type="InterPro" id="IPR038731">
    <property type="entry name" value="RgtA/B/C-like"/>
</dbReference>
<evidence type="ECO:0000259" key="9">
    <source>
        <dbReference type="Pfam" id="PF13231"/>
    </source>
</evidence>
<accession>A0ABT7AY59</accession>
<dbReference type="InterPro" id="IPR050297">
    <property type="entry name" value="LipidA_mod_glycosyltrf_83"/>
</dbReference>
<dbReference type="EC" id="2.4.-.-" evidence="10"/>
<keyword evidence="11" id="KW-1185">Reference proteome</keyword>
<dbReference type="Gene3D" id="1.25.40.10">
    <property type="entry name" value="Tetratricopeptide repeat domain"/>
    <property type="match status" value="1"/>
</dbReference>
<keyword evidence="5 8" id="KW-0812">Transmembrane</keyword>
<evidence type="ECO:0000256" key="6">
    <source>
        <dbReference type="ARBA" id="ARBA00022989"/>
    </source>
</evidence>
<dbReference type="GO" id="GO:0016757">
    <property type="term" value="F:glycosyltransferase activity"/>
    <property type="evidence" value="ECO:0007669"/>
    <property type="project" value="UniProtKB-KW"/>
</dbReference>
<organism evidence="10 11">
    <name type="scientific">Roseofilum acuticapitatum BLCC-M154</name>
    <dbReference type="NCBI Taxonomy" id="3022444"/>
    <lineage>
        <taxon>Bacteria</taxon>
        <taxon>Bacillati</taxon>
        <taxon>Cyanobacteriota</taxon>
        <taxon>Cyanophyceae</taxon>
        <taxon>Desertifilales</taxon>
        <taxon>Desertifilaceae</taxon>
        <taxon>Roseofilum</taxon>
        <taxon>Roseofilum acuticapitatum</taxon>
    </lineage>
</organism>
<dbReference type="PANTHER" id="PTHR33908">
    <property type="entry name" value="MANNOSYLTRANSFERASE YKCB-RELATED"/>
    <property type="match status" value="1"/>
</dbReference>
<dbReference type="InterPro" id="IPR011990">
    <property type="entry name" value="TPR-like_helical_dom_sf"/>
</dbReference>
<evidence type="ECO:0000256" key="5">
    <source>
        <dbReference type="ARBA" id="ARBA00022692"/>
    </source>
</evidence>
<dbReference type="RefSeq" id="WP_283755283.1">
    <property type="nucleotide sequence ID" value="NZ_JAQOSP010000116.1"/>
</dbReference>
<keyword evidence="2" id="KW-1003">Cell membrane</keyword>
<evidence type="ECO:0000313" key="11">
    <source>
        <dbReference type="Proteomes" id="UP001235303"/>
    </source>
</evidence>
<protein>
    <submittedName>
        <fullName evidence="10">Glycosyltransferase family 39 protein</fullName>
        <ecNumber evidence="10">2.4.-.-</ecNumber>
    </submittedName>
</protein>
<feature type="transmembrane region" description="Helical" evidence="8">
    <location>
        <begin position="209"/>
        <end position="226"/>
    </location>
</feature>
<feature type="transmembrane region" description="Helical" evidence="8">
    <location>
        <begin position="353"/>
        <end position="372"/>
    </location>
</feature>
<keyword evidence="7 8" id="KW-0472">Membrane</keyword>
<evidence type="ECO:0000256" key="8">
    <source>
        <dbReference type="SAM" id="Phobius"/>
    </source>
</evidence>
<feature type="transmembrane region" description="Helical" evidence="8">
    <location>
        <begin position="329"/>
        <end position="347"/>
    </location>
</feature>
<dbReference type="SUPFAM" id="SSF48452">
    <property type="entry name" value="TPR-like"/>
    <property type="match status" value="1"/>
</dbReference>
<evidence type="ECO:0000256" key="7">
    <source>
        <dbReference type="ARBA" id="ARBA00023136"/>
    </source>
</evidence>
<comment type="subcellular location">
    <subcellularLocation>
        <location evidence="1">Cell membrane</location>
        <topology evidence="1">Multi-pass membrane protein</topology>
    </subcellularLocation>
</comment>
<feature type="transmembrane region" description="Helical" evidence="8">
    <location>
        <begin position="294"/>
        <end position="317"/>
    </location>
</feature>
<dbReference type="Pfam" id="PF13231">
    <property type="entry name" value="PMT_2"/>
    <property type="match status" value="1"/>
</dbReference>
<dbReference type="PANTHER" id="PTHR33908:SF11">
    <property type="entry name" value="MEMBRANE PROTEIN"/>
    <property type="match status" value="1"/>
</dbReference>
<comment type="caution">
    <text evidence="10">The sequence shown here is derived from an EMBL/GenBank/DDBJ whole genome shotgun (WGS) entry which is preliminary data.</text>
</comment>
<evidence type="ECO:0000256" key="4">
    <source>
        <dbReference type="ARBA" id="ARBA00022679"/>
    </source>
</evidence>
<name>A0ABT7AY59_9CYAN</name>
<evidence type="ECO:0000313" key="10">
    <source>
        <dbReference type="EMBL" id="MDJ1171532.1"/>
    </source>
</evidence>
<keyword evidence="3 10" id="KW-0328">Glycosyltransferase</keyword>
<feature type="transmembrane region" description="Helical" evidence="8">
    <location>
        <begin position="111"/>
        <end position="128"/>
    </location>
</feature>
<proteinExistence type="predicted"/>
<feature type="transmembrane region" description="Helical" evidence="8">
    <location>
        <begin position="233"/>
        <end position="251"/>
    </location>
</feature>
<keyword evidence="4 10" id="KW-0808">Transferase</keyword>
<keyword evidence="6 8" id="KW-1133">Transmembrane helix</keyword>
<evidence type="ECO:0000256" key="3">
    <source>
        <dbReference type="ARBA" id="ARBA00022676"/>
    </source>
</evidence>
<feature type="transmembrane region" description="Helical" evidence="8">
    <location>
        <begin position="135"/>
        <end position="153"/>
    </location>
</feature>
<feature type="domain" description="Glycosyltransferase RgtA/B/C/D-like" evidence="9">
    <location>
        <begin position="88"/>
        <end position="251"/>
    </location>
</feature>
<sequence>MTKEPLEKTQHRWSEENTGTDPVLALGLMMFLIIVGDRLWLAIDRRVPAWDQADYLNWVLEYQRILDTAQPFSGDWWHQFWLLSPKIPPLVYVTTVPFVQIFGAGPDTSSLVMLLYSAILLGSVYGLGRLLFNGYLGLWGALLCMLLPGLYRYRLDFLLDYPLTAMVTWSFFCLTLWHFSRKSPRLQQWGMAALMGVSVGLAFLSKQTALFFLFTPIAVSGITSLYRRQWERLGQWILGGIIALTLIYPWVRTNWLLMLTSGKRATVDAAIAEGDPPLHTLDAWLYYWKDLPELVSWPLLWMAIVGFIGLGIQFCSSEQRLNPKQHPKTVWILLFLVGSYFLCSLNVNKDTRYILPFLPVLSLLLAFGLTQWDKLSRKWGPKIRWGTVGLAGLLMFLNLYPLGGQIFIQALSPGAMHYPELGLPAPHPKVIDEIIKTEPYLRSNVGVLPSKPTLNQHNVNYYGQLRNGQVYGRQVGTNSEHIVQDGRSLRWFITKTGQQGLNPSAERQQLTQFIETGGLFNLHRSWSLNDGTQLNLYHQHTPPVQVVPLDQPQSQVQLYNLFVSSPVPPGSPVPVTYQWRGPWKDLQSGLVLISWIRERDGQIAWIQDHGFGMGNLYAPENLDPEQAVEVSELTSMLPPANMEPGSYVLKVQYLPNRNWETPAQEIPIPPIRISLSLDAPIQPALELDLSTQFRQFAATLSQGPPALEHIFAEVGRINQYDPTQDYLLQVDRTLSYRLQQDPNRVDWLYGLVLSRVLRQNVPGAIAALDPLTTLEPNSPYPYAYLAVVYLYDWKPQKAQNVLETALQLKPDEPELQALQAVSWAMQGRFFKAWQLAQSLDLI</sequence>
<dbReference type="EMBL" id="JAQOSP010000116">
    <property type="protein sequence ID" value="MDJ1171532.1"/>
    <property type="molecule type" value="Genomic_DNA"/>
</dbReference>